<dbReference type="GO" id="GO:0016787">
    <property type="term" value="F:hydrolase activity"/>
    <property type="evidence" value="ECO:0007669"/>
    <property type="project" value="UniProtKB-KW"/>
</dbReference>
<evidence type="ECO:0000256" key="4">
    <source>
        <dbReference type="ARBA" id="ARBA00022741"/>
    </source>
</evidence>
<evidence type="ECO:0008006" key="9">
    <source>
        <dbReference type="Google" id="ProtNLM"/>
    </source>
</evidence>
<evidence type="ECO:0000256" key="3">
    <source>
        <dbReference type="ARBA" id="ARBA00022722"/>
    </source>
</evidence>
<accession>A0A0S4LJ81</accession>
<dbReference type="STRING" id="1742973.COMA2_30017"/>
<protein>
    <recommendedName>
        <fullName evidence="9">Nucleotidyltransferase</fullName>
    </recommendedName>
</protein>
<dbReference type="Proteomes" id="UP000198736">
    <property type="component" value="Unassembled WGS sequence"/>
</dbReference>
<dbReference type="PANTHER" id="PTHR34139:SF1">
    <property type="entry name" value="RNASE MJ1380-RELATED"/>
    <property type="match status" value="1"/>
</dbReference>
<dbReference type="PANTHER" id="PTHR34139">
    <property type="entry name" value="UPF0331 PROTEIN MJ0127"/>
    <property type="match status" value="1"/>
</dbReference>
<evidence type="ECO:0000256" key="6">
    <source>
        <dbReference type="ARBA" id="ARBA00024207"/>
    </source>
</evidence>
<keyword evidence="4" id="KW-0547">Nucleotide-binding</keyword>
<keyword evidence="8" id="KW-1185">Reference proteome</keyword>
<dbReference type="Gene3D" id="1.20.120.580">
    <property type="entry name" value="bsu32300-like"/>
    <property type="match status" value="1"/>
</dbReference>
<keyword evidence="2" id="KW-1277">Toxin-antitoxin system</keyword>
<dbReference type="Pfam" id="PF01934">
    <property type="entry name" value="HepT-like"/>
    <property type="match status" value="1"/>
</dbReference>
<keyword evidence="1" id="KW-0597">Phosphoprotein</keyword>
<sequence length="114" mass="13561">MSFEPHDYLRHILAEVEYLLDQSRTLTYERFVADQTLRRAFVRSLEIIGEAVKNLPAEFRVSHPEVAWRPMAQMRDRLIHSYFGVDYQLVWDVVSEKLPELKRSIQRIIDSQQA</sequence>
<proteinExistence type="inferred from homology"/>
<evidence type="ECO:0000256" key="5">
    <source>
        <dbReference type="ARBA" id="ARBA00022801"/>
    </source>
</evidence>
<evidence type="ECO:0000256" key="2">
    <source>
        <dbReference type="ARBA" id="ARBA00022649"/>
    </source>
</evidence>
<evidence type="ECO:0000313" key="7">
    <source>
        <dbReference type="EMBL" id="CUS36985.1"/>
    </source>
</evidence>
<dbReference type="GO" id="GO:0000166">
    <property type="term" value="F:nucleotide binding"/>
    <property type="evidence" value="ECO:0007669"/>
    <property type="project" value="UniProtKB-KW"/>
</dbReference>
<comment type="similarity">
    <text evidence="6">Belongs to the HepT RNase toxin family.</text>
</comment>
<dbReference type="InterPro" id="IPR051813">
    <property type="entry name" value="HepT_RNase_toxin"/>
</dbReference>
<organism evidence="7 8">
    <name type="scientific">Candidatus Nitrospira nitrificans</name>
    <dbReference type="NCBI Taxonomy" id="1742973"/>
    <lineage>
        <taxon>Bacteria</taxon>
        <taxon>Pseudomonadati</taxon>
        <taxon>Nitrospirota</taxon>
        <taxon>Nitrospiria</taxon>
        <taxon>Nitrospirales</taxon>
        <taxon>Nitrospiraceae</taxon>
        <taxon>Nitrospira</taxon>
    </lineage>
</organism>
<gene>
    <name evidence="7" type="ORF">COMA2_30017</name>
</gene>
<dbReference type="OrthoDB" id="9810538at2"/>
<dbReference type="GO" id="GO:0110001">
    <property type="term" value="C:toxin-antitoxin complex"/>
    <property type="evidence" value="ECO:0007669"/>
    <property type="project" value="InterPro"/>
</dbReference>
<dbReference type="GO" id="GO:0004540">
    <property type="term" value="F:RNA nuclease activity"/>
    <property type="evidence" value="ECO:0007669"/>
    <property type="project" value="InterPro"/>
</dbReference>
<dbReference type="AlphaFoldDB" id="A0A0S4LJ81"/>
<keyword evidence="3" id="KW-0540">Nuclease</keyword>
<evidence type="ECO:0000313" key="8">
    <source>
        <dbReference type="Proteomes" id="UP000198736"/>
    </source>
</evidence>
<evidence type="ECO:0000256" key="1">
    <source>
        <dbReference type="ARBA" id="ARBA00022553"/>
    </source>
</evidence>
<reference evidence="8" key="1">
    <citation type="submission" date="2015-10" db="EMBL/GenBank/DDBJ databases">
        <authorList>
            <person name="Luecker S."/>
            <person name="Luecker S."/>
        </authorList>
    </citation>
    <scope>NUCLEOTIDE SEQUENCE [LARGE SCALE GENOMIC DNA]</scope>
</reference>
<dbReference type="EMBL" id="CZPZ01000023">
    <property type="protein sequence ID" value="CUS36985.1"/>
    <property type="molecule type" value="Genomic_DNA"/>
</dbReference>
<dbReference type="InterPro" id="IPR008201">
    <property type="entry name" value="HepT-like"/>
</dbReference>
<dbReference type="RefSeq" id="WP_090898628.1">
    <property type="nucleotide sequence ID" value="NZ_CZPZ01000023.1"/>
</dbReference>
<dbReference type="InterPro" id="IPR037038">
    <property type="entry name" value="HepT-like_sf"/>
</dbReference>
<name>A0A0S4LJ81_9BACT</name>
<keyword evidence="5" id="KW-0378">Hydrolase</keyword>